<accession>A0A0L8H6R3</accession>
<proteinExistence type="predicted"/>
<reference evidence="1" key="1">
    <citation type="submission" date="2015-07" db="EMBL/GenBank/DDBJ databases">
        <title>MeaNS - Measles Nucleotide Surveillance Program.</title>
        <authorList>
            <person name="Tran T."/>
            <person name="Druce J."/>
        </authorList>
    </citation>
    <scope>NUCLEOTIDE SEQUENCE</scope>
    <source>
        <strain evidence="1">UCB-OBI-ISO-001</strain>
        <tissue evidence="1">Gonad</tissue>
    </source>
</reference>
<organism evidence="1">
    <name type="scientific">Octopus bimaculoides</name>
    <name type="common">California two-spotted octopus</name>
    <dbReference type="NCBI Taxonomy" id="37653"/>
    <lineage>
        <taxon>Eukaryota</taxon>
        <taxon>Metazoa</taxon>
        <taxon>Spiralia</taxon>
        <taxon>Lophotrochozoa</taxon>
        <taxon>Mollusca</taxon>
        <taxon>Cephalopoda</taxon>
        <taxon>Coleoidea</taxon>
        <taxon>Octopodiformes</taxon>
        <taxon>Octopoda</taxon>
        <taxon>Incirrata</taxon>
        <taxon>Octopodidae</taxon>
        <taxon>Octopus</taxon>
    </lineage>
</organism>
<dbReference type="EMBL" id="KQ419013">
    <property type="protein sequence ID" value="KOF84892.1"/>
    <property type="molecule type" value="Genomic_DNA"/>
</dbReference>
<name>A0A0L8H6R3_OCTBM</name>
<sequence>MVMFVMERNNGNNKRTCSGLLLLNTRQSVREWKMVYKTGGVNEENCTIHLCGKNEHVFWTKRTFIHNCHR</sequence>
<evidence type="ECO:0000313" key="1">
    <source>
        <dbReference type="EMBL" id="KOF84892.1"/>
    </source>
</evidence>
<protein>
    <submittedName>
        <fullName evidence="1">Uncharacterized protein</fullName>
    </submittedName>
</protein>
<gene>
    <name evidence="1" type="ORF">OCBIM_22021215mg</name>
</gene>
<dbReference type="AlphaFoldDB" id="A0A0L8H6R3"/>